<dbReference type="SMART" id="SM01133">
    <property type="entry name" value="DeoC"/>
    <property type="match status" value="1"/>
</dbReference>
<keyword evidence="4" id="KW-1185">Reference proteome</keyword>
<dbReference type="EC" id="4.1.2.13" evidence="1"/>
<dbReference type="InterPro" id="IPR002915">
    <property type="entry name" value="DeoC/FbaB/LacD_aldolase"/>
</dbReference>
<dbReference type="Proteomes" id="UP000218615">
    <property type="component" value="Unassembled WGS sequence"/>
</dbReference>
<accession>A0A284VLE0</accession>
<keyword evidence="2" id="KW-0704">Schiff base</keyword>
<dbReference type="Pfam" id="PF01791">
    <property type="entry name" value="DeoC"/>
    <property type="match status" value="1"/>
</dbReference>
<dbReference type="EMBL" id="FZMP01000065">
    <property type="protein sequence ID" value="SNQ60062.1"/>
    <property type="molecule type" value="Genomic_DNA"/>
</dbReference>
<gene>
    <name evidence="3" type="ORF">MNV_1570003</name>
</gene>
<keyword evidence="3" id="KW-0456">Lyase</keyword>
<organism evidence="3 4">
    <name type="scientific">Candidatus Methanoperedens nitratireducens</name>
    <dbReference type="NCBI Taxonomy" id="1392998"/>
    <lineage>
        <taxon>Archaea</taxon>
        <taxon>Methanobacteriati</taxon>
        <taxon>Methanobacteriota</taxon>
        <taxon>Stenosarchaea group</taxon>
        <taxon>Methanomicrobia</taxon>
        <taxon>Methanosarcinales</taxon>
        <taxon>ANME-2 cluster</taxon>
        <taxon>Candidatus Methanoperedentaceae</taxon>
        <taxon>Candidatus Methanoperedens</taxon>
    </lineage>
</organism>
<proteinExistence type="predicted"/>
<dbReference type="SUPFAM" id="SSF51569">
    <property type="entry name" value="Aldolase"/>
    <property type="match status" value="1"/>
</dbReference>
<protein>
    <recommendedName>
        <fullName evidence="1">fructose-bisphosphate aldolase</fullName>
        <ecNumber evidence="1">4.1.2.13</ecNumber>
    </recommendedName>
</protein>
<name>A0A284VLE0_9EURY</name>
<reference evidence="4" key="1">
    <citation type="submission" date="2017-06" db="EMBL/GenBank/DDBJ databases">
        <authorList>
            <person name="Cremers G."/>
        </authorList>
    </citation>
    <scope>NUCLEOTIDE SEQUENCE [LARGE SCALE GENOMIC DNA]</scope>
</reference>
<dbReference type="PANTHER" id="PTHR47916">
    <property type="entry name" value="FRUCTOSE-BISPHOSPHATE ALDOLASE CLASS 1"/>
    <property type="match status" value="1"/>
</dbReference>
<evidence type="ECO:0000313" key="4">
    <source>
        <dbReference type="Proteomes" id="UP000218615"/>
    </source>
</evidence>
<dbReference type="PANTHER" id="PTHR47916:SF4">
    <property type="entry name" value="FRUCTOSE-BISPHOSPHATE ALDOLASE CLASS 1"/>
    <property type="match status" value="1"/>
</dbReference>
<dbReference type="GO" id="GO:0004332">
    <property type="term" value="F:fructose-bisphosphate aldolase activity"/>
    <property type="evidence" value="ECO:0007669"/>
    <property type="project" value="UniProtKB-EC"/>
</dbReference>
<sequence>MTFIQTLMNSKKHIDEVDLDISVADNVAVRPRLERMRFLEAGVEANLYRMLYSHGPGNGTALFMPFDQKSSEHGPGHEFLWERDDATAEEINLKGKGSADIRAIAELVNSGNFSGYVLHPGNIRQSKHLFRPDIPLIYKIDGHITQPLSAGIMSTAGTIEDALKYGASAIGLTIYPGGEHIKADLERAAEIIREAHKVGLVAVVWAYARGPGLDEKIQLKDKNGEFQGMTQADSLYWTHYAVSIASGLLGADLIKTKYPLKIKPDNRRAYDAYIDSLAKKNSSMIAYKYLEPKDAETALTMEQESLRASLVVQAAPYSIVIFSGGPKLPGNPTETLKKQTEILMKAGAEGAIYGRNIWGLPVKEGLETARAVNDVISMPEFHRKLTEPRFTGY</sequence>
<dbReference type="Gene3D" id="3.20.20.70">
    <property type="entry name" value="Aldolase class I"/>
    <property type="match status" value="1"/>
</dbReference>
<evidence type="ECO:0000256" key="2">
    <source>
        <dbReference type="ARBA" id="ARBA00023270"/>
    </source>
</evidence>
<dbReference type="AlphaFoldDB" id="A0A284VLE0"/>
<evidence type="ECO:0000256" key="1">
    <source>
        <dbReference type="ARBA" id="ARBA00013068"/>
    </source>
</evidence>
<dbReference type="InterPro" id="IPR013785">
    <property type="entry name" value="Aldolase_TIM"/>
</dbReference>
<evidence type="ECO:0000313" key="3">
    <source>
        <dbReference type="EMBL" id="SNQ60062.1"/>
    </source>
</evidence>
<dbReference type="InterPro" id="IPR050456">
    <property type="entry name" value="DeoC/FbaB_aldolase"/>
</dbReference>